<evidence type="ECO:0000313" key="1">
    <source>
        <dbReference type="EMBL" id="MEQ2186673.1"/>
    </source>
</evidence>
<reference evidence="1 2" key="1">
    <citation type="submission" date="2021-06" db="EMBL/GenBank/DDBJ databases">
        <authorList>
            <person name="Palmer J.M."/>
        </authorList>
    </citation>
    <scope>NUCLEOTIDE SEQUENCE [LARGE SCALE GENOMIC DNA]</scope>
    <source>
        <strain evidence="1 2">GA_2019</strain>
        <tissue evidence="1">Muscle</tissue>
    </source>
</reference>
<dbReference type="EMBL" id="JAHRIO010085090">
    <property type="protein sequence ID" value="MEQ2186673.1"/>
    <property type="molecule type" value="Genomic_DNA"/>
</dbReference>
<proteinExistence type="predicted"/>
<evidence type="ECO:0000313" key="2">
    <source>
        <dbReference type="Proteomes" id="UP001476798"/>
    </source>
</evidence>
<sequence length="113" mass="12553">MIEPSWQGPARSCRPRSAITVTMFVFVSADKERMETAGGPELHRPALVPALHRLLRRHGNHRHPIGSICGFTIVTGGAARLLFGYDSYGNTCGRRNERIEGMQLSGLDHTDRK</sequence>
<name>A0ABV0PTI7_9TELE</name>
<dbReference type="Proteomes" id="UP001476798">
    <property type="component" value="Unassembled WGS sequence"/>
</dbReference>
<accession>A0ABV0PTI7</accession>
<protein>
    <submittedName>
        <fullName evidence="1">Uncharacterized protein</fullName>
    </submittedName>
</protein>
<organism evidence="1 2">
    <name type="scientific">Goodea atripinnis</name>
    <dbReference type="NCBI Taxonomy" id="208336"/>
    <lineage>
        <taxon>Eukaryota</taxon>
        <taxon>Metazoa</taxon>
        <taxon>Chordata</taxon>
        <taxon>Craniata</taxon>
        <taxon>Vertebrata</taxon>
        <taxon>Euteleostomi</taxon>
        <taxon>Actinopterygii</taxon>
        <taxon>Neopterygii</taxon>
        <taxon>Teleostei</taxon>
        <taxon>Neoteleostei</taxon>
        <taxon>Acanthomorphata</taxon>
        <taxon>Ovalentaria</taxon>
        <taxon>Atherinomorphae</taxon>
        <taxon>Cyprinodontiformes</taxon>
        <taxon>Goodeidae</taxon>
        <taxon>Goodea</taxon>
    </lineage>
</organism>
<comment type="caution">
    <text evidence="1">The sequence shown here is derived from an EMBL/GenBank/DDBJ whole genome shotgun (WGS) entry which is preliminary data.</text>
</comment>
<keyword evidence="2" id="KW-1185">Reference proteome</keyword>
<gene>
    <name evidence="1" type="ORF">GOODEAATRI_031061</name>
</gene>